<proteinExistence type="predicted"/>
<dbReference type="GO" id="GO:0016042">
    <property type="term" value="P:lipid catabolic process"/>
    <property type="evidence" value="ECO:0007669"/>
    <property type="project" value="InterPro"/>
</dbReference>
<accession>A0A6S6TNT6</accession>
<evidence type="ECO:0000313" key="1">
    <source>
        <dbReference type="EMBL" id="CAA6819757.1"/>
    </source>
</evidence>
<dbReference type="InterPro" id="IPR029058">
    <property type="entry name" value="AB_hydrolase_fold"/>
</dbReference>
<dbReference type="EC" id="3.1.1.5" evidence="1"/>
<dbReference type="PANTHER" id="PTHR34853">
    <property type="match status" value="1"/>
</dbReference>
<dbReference type="SUPFAM" id="SSF53474">
    <property type="entry name" value="alpha/beta-Hydrolases"/>
    <property type="match status" value="1"/>
</dbReference>
<protein>
    <submittedName>
        <fullName evidence="1">Lysophospholipase (EC)</fullName>
        <ecNumber evidence="1">3.1.1.5</ecNumber>
    </submittedName>
</protein>
<name>A0A6S6TNT6_9BACT</name>
<keyword evidence="1" id="KW-0378">Hydrolase</keyword>
<dbReference type="PIRSF" id="PIRSF029171">
    <property type="entry name" value="Esterase_LipA"/>
    <property type="match status" value="1"/>
</dbReference>
<dbReference type="PROSITE" id="PS51257">
    <property type="entry name" value="PROKAR_LIPOPROTEIN"/>
    <property type="match status" value="1"/>
</dbReference>
<sequence>MKQTIKTGAMLLALWLMVGCGDGLHQPSNEEVKGGELVVNFSAVAMKKSLVEKGVVDINTTVYGYKAYKVPYTTTDEEGNEVKASGLFVIPPVLHGQVVPFGGLSMVSDDHGTIFANKEAPSVIADANGAPDGSAILLTSLGGFATLQPDYIGFGDSKEHYHPFVLKDSLANATVDFIKQVKVFAGDNNITLNNQLFLTGYSEGGYAAMATLKKIEEEALSDLSVSMAAPMAGPYALKAMADGVLSQAKIGVPSFIANVGYAYAKANSQAVNAIINEPYASKLPSLFNGDLDRTQIDPELTYDTTGSTGLFLSSFVNDYFINTTNWFREAMTNNNLHTWTPVSAVKLVHCEGDDVIPYAISQLTEGTMTAMGASSVSLIPVEKTLGLDINMTHGACATPAYQVTTGIFAQVRKATKGY</sequence>
<dbReference type="EMBL" id="CACVAX010000056">
    <property type="protein sequence ID" value="CAA6819757.1"/>
    <property type="molecule type" value="Genomic_DNA"/>
</dbReference>
<dbReference type="PANTHER" id="PTHR34853:SF1">
    <property type="entry name" value="LIPASE 5"/>
    <property type="match status" value="1"/>
</dbReference>
<dbReference type="Gene3D" id="3.40.50.1820">
    <property type="entry name" value="alpha/beta hydrolase"/>
    <property type="match status" value="1"/>
</dbReference>
<gene>
    <name evidence="1" type="ORF">HELGO_WM8905</name>
</gene>
<dbReference type="GO" id="GO:0004806">
    <property type="term" value="F:triacylglycerol lipase activity"/>
    <property type="evidence" value="ECO:0007669"/>
    <property type="project" value="InterPro"/>
</dbReference>
<reference evidence="1" key="1">
    <citation type="submission" date="2020-01" db="EMBL/GenBank/DDBJ databases">
        <authorList>
            <person name="Meier V. D."/>
            <person name="Meier V D."/>
        </authorList>
    </citation>
    <scope>NUCLEOTIDE SEQUENCE</scope>
    <source>
        <strain evidence="1">HLG_WM_MAG_04</strain>
    </source>
</reference>
<dbReference type="AlphaFoldDB" id="A0A6S6TNT6"/>
<dbReference type="Gene3D" id="1.10.260.160">
    <property type="match status" value="1"/>
</dbReference>
<dbReference type="InterPro" id="IPR005152">
    <property type="entry name" value="Lipase_secreted"/>
</dbReference>
<organism evidence="1">
    <name type="scientific">uncultured Sulfurovum sp</name>
    <dbReference type="NCBI Taxonomy" id="269237"/>
    <lineage>
        <taxon>Bacteria</taxon>
        <taxon>Pseudomonadati</taxon>
        <taxon>Campylobacterota</taxon>
        <taxon>Epsilonproteobacteria</taxon>
        <taxon>Campylobacterales</taxon>
        <taxon>Sulfurovaceae</taxon>
        <taxon>Sulfurovum</taxon>
        <taxon>environmental samples</taxon>
    </lineage>
</organism>
<dbReference type="GO" id="GO:0004622">
    <property type="term" value="F:phosphatidylcholine lysophospholipase activity"/>
    <property type="evidence" value="ECO:0007669"/>
    <property type="project" value="UniProtKB-EC"/>
</dbReference>